<gene>
    <name evidence="2" type="ORF">L0664_16045</name>
</gene>
<dbReference type="EMBL" id="JAKGAQ010000004">
    <property type="protein sequence ID" value="MCF2872588.1"/>
    <property type="molecule type" value="Genomic_DNA"/>
</dbReference>
<dbReference type="RefSeq" id="WP_235226911.1">
    <property type="nucleotide sequence ID" value="NZ_JAKGAQ010000004.1"/>
</dbReference>
<accession>A0ABS9CZB7</accession>
<keyword evidence="3" id="KW-1185">Reference proteome</keyword>
<dbReference type="Proteomes" id="UP001200557">
    <property type="component" value="Unassembled WGS sequence"/>
</dbReference>
<reference evidence="2 3" key="1">
    <citation type="submission" date="2022-01" db="EMBL/GenBank/DDBJ databases">
        <title>Octadecabacter sp. nov., isolated from a marine alga.</title>
        <authorList>
            <person name="Jin M.S."/>
            <person name="Kim H.M."/>
            <person name="Han D.M."/>
            <person name="Jung J.J."/>
            <person name="Jeon C.O."/>
        </authorList>
    </citation>
    <scope>NUCLEOTIDE SEQUENCE [LARGE SCALE GENOMIC DNA]</scope>
    <source>
        <strain evidence="2 3">G9-8</strain>
    </source>
</reference>
<keyword evidence="1" id="KW-1133">Transmembrane helix</keyword>
<evidence type="ECO:0000313" key="3">
    <source>
        <dbReference type="Proteomes" id="UP001200557"/>
    </source>
</evidence>
<comment type="caution">
    <text evidence="2">The sequence shown here is derived from an EMBL/GenBank/DDBJ whole genome shotgun (WGS) entry which is preliminary data.</text>
</comment>
<organism evidence="2 3">
    <name type="scientific">Octadecabacter dasysiphoniae</name>
    <dbReference type="NCBI Taxonomy" id="2909341"/>
    <lineage>
        <taxon>Bacteria</taxon>
        <taxon>Pseudomonadati</taxon>
        <taxon>Pseudomonadota</taxon>
        <taxon>Alphaproteobacteria</taxon>
        <taxon>Rhodobacterales</taxon>
        <taxon>Roseobacteraceae</taxon>
        <taxon>Octadecabacter</taxon>
    </lineage>
</organism>
<keyword evidence="1" id="KW-0812">Transmembrane</keyword>
<proteinExistence type="predicted"/>
<protein>
    <submittedName>
        <fullName evidence="2">Uncharacterized protein</fullName>
    </submittedName>
</protein>
<sequence>MAEPRKIHLVLEEAQEKKSRWPGANIILPFVSAVAGTVAVLSIDLFNLKQTQSQFETSQGHLEAELEIVREQGNRELTIAEDRLLSQIVTSLQSTSDYDAQRRAISLVAEISGIQRALEIEAFNRSGATIRALQQIAQSVVEEGRPEHDPELAALNSVLDTAPKAIFIDSSHENNAYCDASAGNQRTNIDDIFPIVRHLPFQFFAERVSFNSFGSKEAEQLVERIVMHEPELIVLHHGAFDGTDFLDSIGGEDLTISLFLAAVFEEYSPSVIIYSRTSNFSESAPDWYAELGSSSPYFEKLNAEVLAREEDRTNNRDCFSRQQPNGQRILASVERAIATMEAYQLGLR</sequence>
<keyword evidence="1" id="KW-0472">Membrane</keyword>
<feature type="transmembrane region" description="Helical" evidence="1">
    <location>
        <begin position="26"/>
        <end position="46"/>
    </location>
</feature>
<evidence type="ECO:0000256" key="1">
    <source>
        <dbReference type="SAM" id="Phobius"/>
    </source>
</evidence>
<name>A0ABS9CZB7_9RHOB</name>
<evidence type="ECO:0000313" key="2">
    <source>
        <dbReference type="EMBL" id="MCF2872588.1"/>
    </source>
</evidence>